<dbReference type="Proteomes" id="UP000273158">
    <property type="component" value="Unassembled WGS sequence"/>
</dbReference>
<dbReference type="SUPFAM" id="SSF51735">
    <property type="entry name" value="NAD(P)-binding Rossmann-fold domains"/>
    <property type="match status" value="1"/>
</dbReference>
<proteinExistence type="predicted"/>
<dbReference type="GO" id="GO:0042602">
    <property type="term" value="F:riboflavin reductase (NADPH) activity"/>
    <property type="evidence" value="ECO:0007669"/>
    <property type="project" value="TreeGrafter"/>
</dbReference>
<sequence length="215" mass="22831">MNILVIGATGGTGRATCAALLARGHRVTGFSRHASALPGQPGLTTVDGDATSSRDLDAVLPGHDAVVVILGISEPTLRVRLRGAQGTPDDVRSRATALLVAAARRAGVRRVIVQSSYGVGETRTRLRLRDRLVFAMFIAPQIADTEIQEGVLRGSDLDWTIVQPVYLTDGDDPTHLVTLDGTTRRRSVSRRGVAAVHADLVERADLARRTVSVSG</sequence>
<dbReference type="Pfam" id="PF13460">
    <property type="entry name" value="NAD_binding_10"/>
    <property type="match status" value="1"/>
</dbReference>
<name>A0A498BUF1_9MICO</name>
<dbReference type="OrthoDB" id="3763081at2"/>
<dbReference type="InterPro" id="IPR051606">
    <property type="entry name" value="Polyketide_Oxido-like"/>
</dbReference>
<dbReference type="EMBL" id="RCDB01000003">
    <property type="protein sequence ID" value="RLK47513.1"/>
    <property type="molecule type" value="Genomic_DNA"/>
</dbReference>
<dbReference type="Gene3D" id="3.40.50.720">
    <property type="entry name" value="NAD(P)-binding Rossmann-like Domain"/>
    <property type="match status" value="1"/>
</dbReference>
<dbReference type="GO" id="GO:0004074">
    <property type="term" value="F:biliverdin reductase [NAD(P)H] activity"/>
    <property type="evidence" value="ECO:0007669"/>
    <property type="project" value="TreeGrafter"/>
</dbReference>
<evidence type="ECO:0000313" key="2">
    <source>
        <dbReference type="EMBL" id="RLK47513.1"/>
    </source>
</evidence>
<dbReference type="PANTHER" id="PTHR43355">
    <property type="entry name" value="FLAVIN REDUCTASE (NADPH)"/>
    <property type="match status" value="1"/>
</dbReference>
<protein>
    <submittedName>
        <fullName evidence="2">Putative NADH-flavin reductase</fullName>
    </submittedName>
</protein>
<dbReference type="InterPro" id="IPR036291">
    <property type="entry name" value="NAD(P)-bd_dom_sf"/>
</dbReference>
<accession>A0A498BUF1</accession>
<keyword evidence="3" id="KW-1185">Reference proteome</keyword>
<gene>
    <name evidence="2" type="ORF">C7474_2103</name>
</gene>
<dbReference type="PANTHER" id="PTHR43355:SF2">
    <property type="entry name" value="FLAVIN REDUCTASE (NADPH)"/>
    <property type="match status" value="1"/>
</dbReference>
<reference evidence="2 3" key="1">
    <citation type="journal article" date="2015" name="Stand. Genomic Sci.">
        <title>Genomic Encyclopedia of Bacterial and Archaeal Type Strains, Phase III: the genomes of soil and plant-associated and newly described type strains.</title>
        <authorList>
            <person name="Whitman W.B."/>
            <person name="Woyke T."/>
            <person name="Klenk H.P."/>
            <person name="Zhou Y."/>
            <person name="Lilburn T.G."/>
            <person name="Beck B.J."/>
            <person name="De Vos P."/>
            <person name="Vandamme P."/>
            <person name="Eisen J.A."/>
            <person name="Garrity G."/>
            <person name="Hugenholtz P."/>
            <person name="Kyrpides N.C."/>
        </authorList>
    </citation>
    <scope>NUCLEOTIDE SEQUENCE [LARGE SCALE GENOMIC DNA]</scope>
    <source>
        <strain evidence="2 3">S2T63</strain>
    </source>
</reference>
<organism evidence="2 3">
    <name type="scientific">Microbacterium telephonicum</name>
    <dbReference type="NCBI Taxonomy" id="1714841"/>
    <lineage>
        <taxon>Bacteria</taxon>
        <taxon>Bacillati</taxon>
        <taxon>Actinomycetota</taxon>
        <taxon>Actinomycetes</taxon>
        <taxon>Micrococcales</taxon>
        <taxon>Microbacteriaceae</taxon>
        <taxon>Microbacterium</taxon>
    </lineage>
</organism>
<comment type="caution">
    <text evidence="2">The sequence shown here is derived from an EMBL/GenBank/DDBJ whole genome shotgun (WGS) entry which is preliminary data.</text>
</comment>
<dbReference type="AlphaFoldDB" id="A0A498BUF1"/>
<evidence type="ECO:0000313" key="3">
    <source>
        <dbReference type="Proteomes" id="UP000273158"/>
    </source>
</evidence>
<dbReference type="InterPro" id="IPR016040">
    <property type="entry name" value="NAD(P)-bd_dom"/>
</dbReference>
<evidence type="ECO:0000259" key="1">
    <source>
        <dbReference type="Pfam" id="PF13460"/>
    </source>
</evidence>
<dbReference type="RefSeq" id="WP_121059749.1">
    <property type="nucleotide sequence ID" value="NZ_RCDB01000003.1"/>
</dbReference>
<feature type="domain" description="NAD(P)-binding" evidence="1">
    <location>
        <begin position="7"/>
        <end position="202"/>
    </location>
</feature>